<keyword evidence="1" id="KW-0472">Membrane</keyword>
<keyword evidence="1" id="KW-0812">Transmembrane</keyword>
<protein>
    <submittedName>
        <fullName evidence="2">Uncharacterized protein</fullName>
    </submittedName>
</protein>
<name>A0A7G2CSW5_9TRYP</name>
<keyword evidence="1" id="KW-1133">Transmembrane helix</keyword>
<sequence length="59" mass="6903">MSVSSTANYAWNGLRRYGLVFMCAASVLAILNDGGSSKEQWNWMRRQYDERRIKNGKEW</sequence>
<accession>A0A7G2CSW5</accession>
<dbReference type="EMBL" id="LR877165">
    <property type="protein sequence ID" value="CAD2221513.1"/>
    <property type="molecule type" value="Genomic_DNA"/>
</dbReference>
<organism evidence="2 3">
    <name type="scientific">Angomonas deanei</name>
    <dbReference type="NCBI Taxonomy" id="59799"/>
    <lineage>
        <taxon>Eukaryota</taxon>
        <taxon>Discoba</taxon>
        <taxon>Euglenozoa</taxon>
        <taxon>Kinetoplastea</taxon>
        <taxon>Metakinetoplastina</taxon>
        <taxon>Trypanosomatida</taxon>
        <taxon>Trypanosomatidae</taxon>
        <taxon>Strigomonadinae</taxon>
        <taxon>Angomonas</taxon>
    </lineage>
</organism>
<evidence type="ECO:0000256" key="1">
    <source>
        <dbReference type="SAM" id="Phobius"/>
    </source>
</evidence>
<gene>
    <name evidence="2" type="ORF">ADEAN_000904500</name>
</gene>
<evidence type="ECO:0000313" key="3">
    <source>
        <dbReference type="Proteomes" id="UP000515908"/>
    </source>
</evidence>
<feature type="transmembrane region" description="Helical" evidence="1">
    <location>
        <begin position="17"/>
        <end position="35"/>
    </location>
</feature>
<dbReference type="VEuPathDB" id="TriTrypDB:ADEAN_000904500"/>
<keyword evidence="3" id="KW-1185">Reference proteome</keyword>
<reference evidence="2 3" key="1">
    <citation type="submission" date="2020-08" db="EMBL/GenBank/DDBJ databases">
        <authorList>
            <person name="Newling K."/>
            <person name="Davey J."/>
            <person name="Forrester S."/>
        </authorList>
    </citation>
    <scope>NUCLEOTIDE SEQUENCE [LARGE SCALE GENOMIC DNA]</scope>
    <source>
        <strain evidence="3">Crithidia deanei Carvalho (ATCC PRA-265)</strain>
    </source>
</reference>
<dbReference type="OrthoDB" id="255797at2759"/>
<dbReference type="AlphaFoldDB" id="A0A7G2CSW5"/>
<evidence type="ECO:0000313" key="2">
    <source>
        <dbReference type="EMBL" id="CAD2221513.1"/>
    </source>
</evidence>
<dbReference type="Proteomes" id="UP000515908">
    <property type="component" value="Chromosome 21"/>
</dbReference>
<proteinExistence type="predicted"/>